<evidence type="ECO:0000256" key="3">
    <source>
        <dbReference type="ARBA" id="ARBA00023295"/>
    </source>
</evidence>
<gene>
    <name evidence="6" type="ORF">A4U43_C01F3990</name>
</gene>
<keyword evidence="7" id="KW-1185">Reference proteome</keyword>
<comment type="similarity">
    <text evidence="1 4">Belongs to the glycosyl hydrolase 5 (cellulase A) family.</text>
</comment>
<keyword evidence="2 4" id="KW-0378">Hydrolase</keyword>
<dbReference type="Proteomes" id="UP000243459">
    <property type="component" value="Chromosome 1"/>
</dbReference>
<dbReference type="OMA" id="CEGRARW"/>
<evidence type="ECO:0000256" key="4">
    <source>
        <dbReference type="RuleBase" id="RU361153"/>
    </source>
</evidence>
<evidence type="ECO:0000313" key="7">
    <source>
        <dbReference type="Proteomes" id="UP000243459"/>
    </source>
</evidence>
<proteinExistence type="inferred from homology"/>
<dbReference type="PANTHER" id="PTHR31263">
    <property type="entry name" value="CELLULASE FAMILY PROTEIN (AFU_ORTHOLOGUE AFUA_5G14560)"/>
    <property type="match status" value="1"/>
</dbReference>
<name>A0A5P1FLL1_ASPOF</name>
<dbReference type="PANTHER" id="PTHR31263:SF0">
    <property type="entry name" value="CELLULASE FAMILY PROTEIN (AFU_ORTHOLOGUE AFUA_5G14560)"/>
    <property type="match status" value="1"/>
</dbReference>
<dbReference type="OrthoDB" id="442731at2759"/>
<accession>A0A5P1FLL1</accession>
<evidence type="ECO:0000259" key="5">
    <source>
        <dbReference type="Pfam" id="PF00150"/>
    </source>
</evidence>
<protein>
    <recommendedName>
        <fullName evidence="5">Glycoside hydrolase family 5 domain-containing protein</fullName>
    </recommendedName>
</protein>
<evidence type="ECO:0000313" key="6">
    <source>
        <dbReference type="EMBL" id="ONK79205.1"/>
    </source>
</evidence>
<dbReference type="Pfam" id="PF00150">
    <property type="entry name" value="Cellulase"/>
    <property type="match status" value="1"/>
</dbReference>
<feature type="domain" description="Glycoside hydrolase family 5" evidence="5">
    <location>
        <begin position="4"/>
        <end position="154"/>
    </location>
</feature>
<evidence type="ECO:0000256" key="1">
    <source>
        <dbReference type="ARBA" id="ARBA00005641"/>
    </source>
</evidence>
<dbReference type="GO" id="GO:0000272">
    <property type="term" value="P:polysaccharide catabolic process"/>
    <property type="evidence" value="ECO:0007669"/>
    <property type="project" value="InterPro"/>
</dbReference>
<sequence>MSMRNELRGPNQTRPAWYRNVARGAQTIHKANPNALVIVSGLSFDTDLSFLAQSPLRNNYDNKLVLEAHWYAFSEGKRQEWAEKPLAQVCPGSAERFDARAGFFTRRVNGTVPLFVSEFGGDQRGTNRADNSFLSCFMAFAAERDLDWALWALQGSYYWRSGVEGFEETYGVLDSGWARPKYPKFREKFRFIQEMIQDPRSSTGFYQIIYHPPTGQCLAHDRENNVVVLRDCEGRARWRYNGEGDPILLVSNATVCLRLVGVGQPVQVSEKCDDTQSFWRVGSSAGFGLIGEYANGTELCMERDSADASLVLTRECICRHGSACSDDPRHQWFKIISSNIV</sequence>
<reference evidence="7" key="1">
    <citation type="journal article" date="2017" name="Nat. Commun.">
        <title>The asparagus genome sheds light on the origin and evolution of a young Y chromosome.</title>
        <authorList>
            <person name="Harkess A."/>
            <person name="Zhou J."/>
            <person name="Xu C."/>
            <person name="Bowers J.E."/>
            <person name="Van der Hulst R."/>
            <person name="Ayyampalayam S."/>
            <person name="Mercati F."/>
            <person name="Riccardi P."/>
            <person name="McKain M.R."/>
            <person name="Kakrana A."/>
            <person name="Tang H."/>
            <person name="Ray J."/>
            <person name="Groenendijk J."/>
            <person name="Arikit S."/>
            <person name="Mathioni S.M."/>
            <person name="Nakano M."/>
            <person name="Shan H."/>
            <person name="Telgmann-Rauber A."/>
            <person name="Kanno A."/>
            <person name="Yue Z."/>
            <person name="Chen H."/>
            <person name="Li W."/>
            <person name="Chen Y."/>
            <person name="Xu X."/>
            <person name="Zhang Y."/>
            <person name="Luo S."/>
            <person name="Chen H."/>
            <person name="Gao J."/>
            <person name="Mao Z."/>
            <person name="Pires J.C."/>
            <person name="Luo M."/>
            <person name="Kudrna D."/>
            <person name="Wing R.A."/>
            <person name="Meyers B.C."/>
            <person name="Yi K."/>
            <person name="Kong H."/>
            <person name="Lavrijsen P."/>
            <person name="Sunseri F."/>
            <person name="Falavigna A."/>
            <person name="Ye Y."/>
            <person name="Leebens-Mack J.H."/>
            <person name="Chen G."/>
        </authorList>
    </citation>
    <scope>NUCLEOTIDE SEQUENCE [LARGE SCALE GENOMIC DNA]</scope>
    <source>
        <strain evidence="7">cv. DH0086</strain>
    </source>
</reference>
<evidence type="ECO:0000256" key="2">
    <source>
        <dbReference type="ARBA" id="ARBA00022801"/>
    </source>
</evidence>
<dbReference type="GO" id="GO:0004553">
    <property type="term" value="F:hydrolase activity, hydrolyzing O-glycosyl compounds"/>
    <property type="evidence" value="ECO:0007669"/>
    <property type="project" value="InterPro"/>
</dbReference>
<dbReference type="InterPro" id="IPR017853">
    <property type="entry name" value="GH"/>
</dbReference>
<dbReference type="EMBL" id="CM007381">
    <property type="protein sequence ID" value="ONK79205.1"/>
    <property type="molecule type" value="Genomic_DNA"/>
</dbReference>
<dbReference type="InterPro" id="IPR001547">
    <property type="entry name" value="Glyco_hydro_5"/>
</dbReference>
<keyword evidence="3 4" id="KW-0326">Glycosidase</keyword>
<dbReference type="InterPro" id="IPR035992">
    <property type="entry name" value="Ricin_B-like_lectins"/>
</dbReference>
<dbReference type="Gene3D" id="3.20.20.80">
    <property type="entry name" value="Glycosidases"/>
    <property type="match status" value="1"/>
</dbReference>
<dbReference type="AlphaFoldDB" id="A0A5P1FLL1"/>
<dbReference type="SUPFAM" id="SSF51445">
    <property type="entry name" value="(Trans)glycosidases"/>
    <property type="match status" value="1"/>
</dbReference>
<dbReference type="SUPFAM" id="SSF50370">
    <property type="entry name" value="Ricin B-like lectins"/>
    <property type="match status" value="1"/>
</dbReference>
<organism evidence="6 7">
    <name type="scientific">Asparagus officinalis</name>
    <name type="common">Garden asparagus</name>
    <dbReference type="NCBI Taxonomy" id="4686"/>
    <lineage>
        <taxon>Eukaryota</taxon>
        <taxon>Viridiplantae</taxon>
        <taxon>Streptophyta</taxon>
        <taxon>Embryophyta</taxon>
        <taxon>Tracheophyta</taxon>
        <taxon>Spermatophyta</taxon>
        <taxon>Magnoliopsida</taxon>
        <taxon>Liliopsida</taxon>
        <taxon>Asparagales</taxon>
        <taxon>Asparagaceae</taxon>
        <taxon>Asparagoideae</taxon>
        <taxon>Asparagus</taxon>
    </lineage>
</organism>
<dbReference type="Gramene" id="ONK79205">
    <property type="protein sequence ID" value="ONK79205"/>
    <property type="gene ID" value="A4U43_C01F3990"/>
</dbReference>